<proteinExistence type="inferred from homology"/>
<reference evidence="7 8" key="1">
    <citation type="journal article" date="2013" name="Front. Plant Sci.">
        <title>The Reference Genome of the Halophytic Plant Eutrema salsugineum.</title>
        <authorList>
            <person name="Yang R."/>
            <person name="Jarvis D.E."/>
            <person name="Chen H."/>
            <person name="Beilstein M.A."/>
            <person name="Grimwood J."/>
            <person name="Jenkins J."/>
            <person name="Shu S."/>
            <person name="Prochnik S."/>
            <person name="Xin M."/>
            <person name="Ma C."/>
            <person name="Schmutz J."/>
            <person name="Wing R.A."/>
            <person name="Mitchell-Olds T."/>
            <person name="Schumaker K.S."/>
            <person name="Wang X."/>
        </authorList>
    </citation>
    <scope>NUCLEOTIDE SEQUENCE [LARGE SCALE GENOMIC DNA]</scope>
</reference>
<dbReference type="OMA" id="KTGVRMC"/>
<dbReference type="GO" id="GO:0050284">
    <property type="term" value="F:sinapate 1-glucosyltransferase activity"/>
    <property type="evidence" value="ECO:0007669"/>
    <property type="project" value="UniProtKB-EC"/>
</dbReference>
<dbReference type="GO" id="GO:0080043">
    <property type="term" value="F:quercetin 3-O-glucosyltransferase activity"/>
    <property type="evidence" value="ECO:0007669"/>
    <property type="project" value="TreeGrafter"/>
</dbReference>
<evidence type="ECO:0000256" key="3">
    <source>
        <dbReference type="ARBA" id="ARBA00022679"/>
    </source>
</evidence>
<dbReference type="AlphaFoldDB" id="V4P8K0"/>
<dbReference type="Gene3D" id="3.40.50.2000">
    <property type="entry name" value="Glycogen Phosphorylase B"/>
    <property type="match status" value="2"/>
</dbReference>
<dbReference type="EMBL" id="KI517384">
    <property type="protein sequence ID" value="ESQ55956.1"/>
    <property type="molecule type" value="Genomic_DNA"/>
</dbReference>
<comment type="similarity">
    <text evidence="1 5">Belongs to the UDP-glycosyltransferase family.</text>
</comment>
<dbReference type="InterPro" id="IPR002213">
    <property type="entry name" value="UDP_glucos_trans"/>
</dbReference>
<accession>V4P8K0</accession>
<comment type="catalytic activity">
    <reaction evidence="4">
        <text>(E)-sinapate + UDP-alpha-D-glucose = 1-O-(trans-sinapoyl)-beta-D-glucose + UDP</text>
        <dbReference type="Rhea" id="RHEA:13305"/>
        <dbReference type="ChEBI" id="CHEBI:16546"/>
        <dbReference type="ChEBI" id="CHEBI:30023"/>
        <dbReference type="ChEBI" id="CHEBI:58223"/>
        <dbReference type="ChEBI" id="CHEBI:58885"/>
        <dbReference type="EC" id="2.4.1.120"/>
    </reaction>
</comment>
<organism evidence="7 8">
    <name type="scientific">Eutrema salsugineum</name>
    <name type="common">Saltwater cress</name>
    <name type="synonym">Sisymbrium salsugineum</name>
    <dbReference type="NCBI Taxonomy" id="72664"/>
    <lineage>
        <taxon>Eukaryota</taxon>
        <taxon>Viridiplantae</taxon>
        <taxon>Streptophyta</taxon>
        <taxon>Embryophyta</taxon>
        <taxon>Tracheophyta</taxon>
        <taxon>Spermatophyta</taxon>
        <taxon>Magnoliopsida</taxon>
        <taxon>eudicotyledons</taxon>
        <taxon>Gunneridae</taxon>
        <taxon>Pentapetalae</taxon>
        <taxon>rosids</taxon>
        <taxon>malvids</taxon>
        <taxon>Brassicales</taxon>
        <taxon>Brassicaceae</taxon>
        <taxon>Eutremeae</taxon>
        <taxon>Eutrema</taxon>
    </lineage>
</organism>
<keyword evidence="2 5" id="KW-0328">Glycosyltransferase</keyword>
<evidence type="ECO:0000313" key="7">
    <source>
        <dbReference type="EMBL" id="ESQ55956.1"/>
    </source>
</evidence>
<dbReference type="PANTHER" id="PTHR11926:SF986">
    <property type="entry name" value="UDP-GLYCOSYLTRANSFERASE 84A1"/>
    <property type="match status" value="1"/>
</dbReference>
<evidence type="ECO:0000313" key="8">
    <source>
        <dbReference type="Proteomes" id="UP000030689"/>
    </source>
</evidence>
<evidence type="ECO:0000256" key="6">
    <source>
        <dbReference type="RuleBase" id="RU362057"/>
    </source>
</evidence>
<evidence type="ECO:0000256" key="1">
    <source>
        <dbReference type="ARBA" id="ARBA00009995"/>
    </source>
</evidence>
<dbReference type="EC" id="2.4.1.-" evidence="6"/>
<dbReference type="Proteomes" id="UP000030689">
    <property type="component" value="Unassembled WGS sequence"/>
</dbReference>
<dbReference type="Gramene" id="ESQ55956">
    <property type="protein sequence ID" value="ESQ55956"/>
    <property type="gene ID" value="EUTSA_v10024946mg"/>
</dbReference>
<name>V4P8K0_EUTSA</name>
<dbReference type="InterPro" id="IPR035595">
    <property type="entry name" value="UDP_glycos_trans_CS"/>
</dbReference>
<dbReference type="PROSITE" id="PS00375">
    <property type="entry name" value="UDPGT"/>
    <property type="match status" value="1"/>
</dbReference>
<dbReference type="OrthoDB" id="5835829at2759"/>
<keyword evidence="3 5" id="KW-0808">Transferase</keyword>
<gene>
    <name evidence="7" type="ORF">EUTSA_v10024946mg</name>
</gene>
<evidence type="ECO:0000256" key="4">
    <source>
        <dbReference type="ARBA" id="ARBA00051181"/>
    </source>
</evidence>
<sequence length="513" mass="57427">MYLKLNSSYDNLLSSIFVYPPKKMGSISKMEFESSSSSSPIHVMLVSFQGQGHVNPLLRLGKLIASKGILVTFVTTELWGKKMRQANKIVDGELKPVGSGLIRFEFFDEEWAEEDDRRADFLVYISHLEQIGKREVSKLVRRYEEENEPVSCLINNPFIPWVCHVAEEFNIPSAVLWVQSCACFSAYYHYQNGSVSFPTETEPELEVKLPCVPLLKYDEIPSFLLPSSRFAGFREAILGQFKNMSKPFCVLIDSFDALEQEVVDYMSNLCPIKTVGPLFKVAKTVISEVSGDICKPADQCIEWLDTRPKSSVVYISFGTVAYLKQEQIEEIAHGVLRAGLSFLWVIRPPPHDLKVETHVLPQELKEESGKGKGKIVDWCPQEQVLAHPSVACFVTHCGWNSTMEALSLGVPVVCCPLWGDQVTDAVYLIDVFKTGVRLGRGATEERVVPREEVAEKLLEATIGEKAEELRKNALKWKAEAEAAVAPGGSSDKNFREFVEKLGVGVNKVALNEH</sequence>
<evidence type="ECO:0000256" key="5">
    <source>
        <dbReference type="RuleBase" id="RU003718"/>
    </source>
</evidence>
<protein>
    <recommendedName>
        <fullName evidence="6">Glycosyltransferase</fullName>
        <ecNumber evidence="6">2.4.1.-</ecNumber>
    </recommendedName>
</protein>
<dbReference type="GO" id="GO:0080044">
    <property type="term" value="F:quercetin 7-O-glucosyltransferase activity"/>
    <property type="evidence" value="ECO:0007669"/>
    <property type="project" value="TreeGrafter"/>
</dbReference>
<dbReference type="FunFam" id="3.40.50.2000:FF:000101">
    <property type="entry name" value="Glycosyltransferase"/>
    <property type="match status" value="1"/>
</dbReference>
<dbReference type="eggNOG" id="KOG1192">
    <property type="taxonomic scope" value="Eukaryota"/>
</dbReference>
<dbReference type="PANTHER" id="PTHR11926">
    <property type="entry name" value="GLUCOSYL/GLUCURONOSYL TRANSFERASES"/>
    <property type="match status" value="1"/>
</dbReference>
<dbReference type="SUPFAM" id="SSF53756">
    <property type="entry name" value="UDP-Glycosyltransferase/glycogen phosphorylase"/>
    <property type="match status" value="1"/>
</dbReference>
<evidence type="ECO:0000256" key="2">
    <source>
        <dbReference type="ARBA" id="ARBA00022676"/>
    </source>
</evidence>
<dbReference type="Pfam" id="PF00201">
    <property type="entry name" value="UDPGT"/>
    <property type="match status" value="1"/>
</dbReference>
<keyword evidence="8" id="KW-1185">Reference proteome</keyword>
<dbReference type="KEGG" id="eus:EUTSA_v10024946mg"/>
<dbReference type="GO" id="GO:0010224">
    <property type="term" value="P:response to UV-B"/>
    <property type="evidence" value="ECO:0007669"/>
    <property type="project" value="EnsemblPlants"/>
</dbReference>
<dbReference type="FunFam" id="3.40.50.2000:FF:000019">
    <property type="entry name" value="Glycosyltransferase"/>
    <property type="match status" value="1"/>
</dbReference>
<dbReference type="CDD" id="cd03784">
    <property type="entry name" value="GT1_Gtf-like"/>
    <property type="match status" value="1"/>
</dbReference>